<keyword evidence="2" id="KW-1185">Reference proteome</keyword>
<evidence type="ECO:0000313" key="1">
    <source>
        <dbReference type="EMBL" id="AXG66953.1"/>
    </source>
</evidence>
<dbReference type="EMBL" id="MH460461">
    <property type="protein sequence ID" value="AXG66953.1"/>
    <property type="molecule type" value="Genomic_DNA"/>
</dbReference>
<name>A0A384ZXF4_9CAUD</name>
<proteinExistence type="predicted"/>
<organism evidence="1 2">
    <name type="scientific">Dickeya phage vB_DsoM_JA29</name>
    <dbReference type="NCBI Taxonomy" id="2283031"/>
    <lineage>
        <taxon>Viruses</taxon>
        <taxon>Duplodnaviria</taxon>
        <taxon>Heunggongvirae</taxon>
        <taxon>Uroviricota</taxon>
        <taxon>Caudoviricetes</taxon>
        <taxon>Salmondvirus</taxon>
        <taxon>Salmondvirus JA29</taxon>
    </lineage>
</organism>
<accession>A0A384ZXF4</accession>
<evidence type="ECO:0000313" key="2">
    <source>
        <dbReference type="Proteomes" id="UP000263326"/>
    </source>
</evidence>
<gene>
    <name evidence="1" type="ORF">JA29_227</name>
</gene>
<reference evidence="1 2" key="1">
    <citation type="journal article" date="2018" name="Front. Microbiol.">
        <title>Jumbo Bacteriophages Are Represented Within an Increasing Diversity of Environmental Viruses Infecting the Emerging Phytopathogen, Dickeya solani.</title>
        <authorList>
            <person name="Day A.W."/>
            <person name="Ahn J."/>
            <person name="Salmond G.P.C."/>
        </authorList>
    </citation>
    <scope>NUCLEOTIDE SEQUENCE [LARGE SCALE GENOMIC DNA]</scope>
</reference>
<sequence length="192" mass="21834">MKINFVNDTNPKAYRVGLSVFSDSPEMEKRITDNFNKQPEKLHYSRLTQIVRDRLCEFGVNIPFECGAVLNPVYVIAFRSSFLAVPLRLVQFIAEAHREVYDQAEAFAGCPRQELAASVTATLQVRAIELGYLNLDFRISDSMDLNILAGSYSVHVDFSNQVLEITHEKVRHVGTIDYILLDLFGEHHDCSH</sequence>
<protein>
    <submittedName>
        <fullName evidence="1">Uncharacterized protein</fullName>
    </submittedName>
</protein>
<dbReference type="Proteomes" id="UP000263326">
    <property type="component" value="Segment"/>
</dbReference>